<dbReference type="EMBL" id="KB468124">
    <property type="protein sequence ID" value="PCH42305.1"/>
    <property type="molecule type" value="Genomic_DNA"/>
</dbReference>
<dbReference type="OMA" id="RFWARAK"/>
<dbReference type="AlphaFoldDB" id="A0A2H3JLA6"/>
<protein>
    <recommendedName>
        <fullName evidence="3">Thioredoxin domain-containing protein</fullName>
    </recommendedName>
</protein>
<sequence>MAPSPVDELAPEERAATEDFKTNIWAIFQPLYEEKWDQARWDAAVSRFRASHKPEVVQTFMRKARLPDWDALREQMKKGPPAFLRPGWKSPLLGQKVDLKWLDSDTFECVRPSISGWRDRKVLVIEYWASEYDPGGAGCVRAAPRFAVRTEWILATQPCHVVSPILSKINASKPDVKLITFNHEGIFNKTDIDRSIVDDFVSGRDDMDYPVYIDMKRVAVQSLFDPGQNLSIPLAFIITTRDQVVRWIGNPEDMGAPLAEVLRTP</sequence>
<dbReference type="Proteomes" id="UP000218811">
    <property type="component" value="Unassembled WGS sequence"/>
</dbReference>
<reference evidence="1 2" key="1">
    <citation type="journal article" date="2012" name="Science">
        <title>The Paleozoic origin of enzymatic lignin decomposition reconstructed from 31 fungal genomes.</title>
        <authorList>
            <person name="Floudas D."/>
            <person name="Binder M."/>
            <person name="Riley R."/>
            <person name="Barry K."/>
            <person name="Blanchette R.A."/>
            <person name="Henrissat B."/>
            <person name="Martinez A.T."/>
            <person name="Otillar R."/>
            <person name="Spatafora J.W."/>
            <person name="Yadav J.S."/>
            <person name="Aerts A."/>
            <person name="Benoit I."/>
            <person name="Boyd A."/>
            <person name="Carlson A."/>
            <person name="Copeland A."/>
            <person name="Coutinho P.M."/>
            <person name="de Vries R.P."/>
            <person name="Ferreira P."/>
            <person name="Findley K."/>
            <person name="Foster B."/>
            <person name="Gaskell J."/>
            <person name="Glotzer D."/>
            <person name="Gorecki P."/>
            <person name="Heitman J."/>
            <person name="Hesse C."/>
            <person name="Hori C."/>
            <person name="Igarashi K."/>
            <person name="Jurgens J.A."/>
            <person name="Kallen N."/>
            <person name="Kersten P."/>
            <person name="Kohler A."/>
            <person name="Kuees U."/>
            <person name="Kumar T.K.A."/>
            <person name="Kuo A."/>
            <person name="LaButti K."/>
            <person name="Larrondo L.F."/>
            <person name="Lindquist E."/>
            <person name="Ling A."/>
            <person name="Lombard V."/>
            <person name="Lucas S."/>
            <person name="Lundell T."/>
            <person name="Martin R."/>
            <person name="McLaughlin D.J."/>
            <person name="Morgenstern I."/>
            <person name="Morin E."/>
            <person name="Murat C."/>
            <person name="Nagy L.G."/>
            <person name="Nolan M."/>
            <person name="Ohm R.A."/>
            <person name="Patyshakuliyeva A."/>
            <person name="Rokas A."/>
            <person name="Ruiz-Duenas F.J."/>
            <person name="Sabat G."/>
            <person name="Salamov A."/>
            <person name="Samejima M."/>
            <person name="Schmutz J."/>
            <person name="Slot J.C."/>
            <person name="St John F."/>
            <person name="Stenlid J."/>
            <person name="Sun H."/>
            <person name="Sun S."/>
            <person name="Syed K."/>
            <person name="Tsang A."/>
            <person name="Wiebenga A."/>
            <person name="Young D."/>
            <person name="Pisabarro A."/>
            <person name="Eastwood D.C."/>
            <person name="Martin F."/>
            <person name="Cullen D."/>
            <person name="Grigoriev I.V."/>
            <person name="Hibbett D.S."/>
        </authorList>
    </citation>
    <scope>NUCLEOTIDE SEQUENCE [LARGE SCALE GENOMIC DNA]</scope>
    <source>
        <strain evidence="1 2">MD-104</strain>
    </source>
</reference>
<accession>A0A2H3JLA6</accession>
<keyword evidence="2" id="KW-1185">Reference proteome</keyword>
<gene>
    <name evidence="1" type="ORF">WOLCODRAFT_152330</name>
</gene>
<name>A0A2H3JLA6_WOLCO</name>
<organism evidence="1 2">
    <name type="scientific">Wolfiporia cocos (strain MD-104)</name>
    <name type="common">Brown rot fungus</name>
    <dbReference type="NCBI Taxonomy" id="742152"/>
    <lineage>
        <taxon>Eukaryota</taxon>
        <taxon>Fungi</taxon>
        <taxon>Dikarya</taxon>
        <taxon>Basidiomycota</taxon>
        <taxon>Agaricomycotina</taxon>
        <taxon>Agaricomycetes</taxon>
        <taxon>Polyporales</taxon>
        <taxon>Phaeolaceae</taxon>
        <taxon>Wolfiporia</taxon>
    </lineage>
</organism>
<evidence type="ECO:0000313" key="2">
    <source>
        <dbReference type="Proteomes" id="UP000218811"/>
    </source>
</evidence>
<proteinExistence type="predicted"/>
<evidence type="ECO:0008006" key="3">
    <source>
        <dbReference type="Google" id="ProtNLM"/>
    </source>
</evidence>
<evidence type="ECO:0000313" key="1">
    <source>
        <dbReference type="EMBL" id="PCH42305.1"/>
    </source>
</evidence>
<dbReference type="OrthoDB" id="2121326at2759"/>